<comment type="caution">
    <text evidence="1">The sequence shown here is derived from an EMBL/GenBank/DDBJ whole genome shotgun (WGS) entry which is preliminary data.</text>
</comment>
<gene>
    <name evidence="1" type="ORF">Salmuc_02125</name>
</gene>
<dbReference type="Pfam" id="PF05307">
    <property type="entry name" value="Bundlin"/>
    <property type="match status" value="1"/>
</dbReference>
<dbReference type="AlphaFoldDB" id="S9QVC8"/>
<reference evidence="2" key="1">
    <citation type="journal article" date="2014" name="Stand. Genomic Sci.">
        <title>Genome sequence of the exopolysaccharide-producing Salipiger mucosus type strain (DSM 16094(T)), a moderately halophilic member of the Roseobacter clade.</title>
        <authorList>
            <person name="Riedel T."/>
            <person name="Spring S."/>
            <person name="Fiebig A."/>
            <person name="Petersen J."/>
            <person name="Kyrpides N.C."/>
            <person name="Goker M."/>
            <person name="Klenk H.P."/>
        </authorList>
    </citation>
    <scope>NUCLEOTIDE SEQUENCE [LARGE SCALE GENOMIC DNA]</scope>
    <source>
        <strain evidence="2">DSM 16094</strain>
    </source>
</reference>
<dbReference type="GO" id="GO:0009289">
    <property type="term" value="C:pilus"/>
    <property type="evidence" value="ECO:0007669"/>
    <property type="project" value="InterPro"/>
</dbReference>
<dbReference type="EMBL" id="APVH01000015">
    <property type="protein sequence ID" value="EPX83517.1"/>
    <property type="molecule type" value="Genomic_DNA"/>
</dbReference>
<evidence type="ECO:0000313" key="1">
    <source>
        <dbReference type="EMBL" id="EPX83517.1"/>
    </source>
</evidence>
<name>S9QVC8_9RHOB</name>
<accession>S9QVC8</accession>
<proteinExistence type="predicted"/>
<organism evidence="1 2">
    <name type="scientific">Salipiger mucosus DSM 16094</name>
    <dbReference type="NCBI Taxonomy" id="1123237"/>
    <lineage>
        <taxon>Bacteria</taxon>
        <taxon>Pseudomonadati</taxon>
        <taxon>Pseudomonadota</taxon>
        <taxon>Alphaproteobacteria</taxon>
        <taxon>Rhodobacterales</taxon>
        <taxon>Roseobacteraceae</taxon>
        <taxon>Salipiger</taxon>
    </lineage>
</organism>
<evidence type="ECO:0000313" key="2">
    <source>
        <dbReference type="Proteomes" id="UP000015347"/>
    </source>
</evidence>
<sequence>MKYSEFRKNQEIAATIEDMRIIKDQVETLFVHRQDFTGLDNEFLIANGNLPERLIDGDVIHGQFNFNQSVGNYRVRGNGTRFQLNVMFVSDNACPALATSRIASSAATIYIWDHGGQRTFTSKPFLSDVQDICFNDRPATHIRFVYEE</sequence>
<dbReference type="HOGENOM" id="CLU_1757526_0_0_5"/>
<dbReference type="Proteomes" id="UP000015347">
    <property type="component" value="Unassembled WGS sequence"/>
</dbReference>
<dbReference type="InterPro" id="IPR007971">
    <property type="entry name" value="Bundlin"/>
</dbReference>
<dbReference type="Gene3D" id="3.30.1690.10">
    <property type="entry name" value="TcpA-like pilin"/>
    <property type="match status" value="1"/>
</dbReference>
<keyword evidence="2" id="KW-1185">Reference proteome</keyword>
<protein>
    <submittedName>
        <fullName evidence="1">Uncharacterized protein</fullName>
    </submittedName>
</protein>